<dbReference type="AlphaFoldDB" id="B5IGX0"/>
<name>B5IGX0_ACIB4</name>
<dbReference type="CDD" id="cd08568">
    <property type="entry name" value="GDPD_TmGDE_like"/>
    <property type="match status" value="1"/>
</dbReference>
<dbReference type="PANTHER" id="PTHR46211:SF14">
    <property type="entry name" value="GLYCEROPHOSPHODIESTER PHOSPHODIESTERASE"/>
    <property type="match status" value="1"/>
</dbReference>
<evidence type="ECO:0000313" key="2">
    <source>
        <dbReference type="Proteomes" id="UP000001400"/>
    </source>
</evidence>
<dbReference type="InterPro" id="IPR017946">
    <property type="entry name" value="PLC-like_Pdiesterase_TIM-brl"/>
</dbReference>
<dbReference type="GO" id="GO:0008081">
    <property type="term" value="F:phosphoric diester hydrolase activity"/>
    <property type="evidence" value="ECO:0007669"/>
    <property type="project" value="InterPro"/>
</dbReference>
<dbReference type="Pfam" id="PF03009">
    <property type="entry name" value="GDPD"/>
    <property type="match status" value="1"/>
</dbReference>
<dbReference type="eggNOG" id="arCOG00701">
    <property type="taxonomic scope" value="Archaea"/>
</dbReference>
<dbReference type="Proteomes" id="UP000001400">
    <property type="component" value="Chromosome"/>
</dbReference>
<organism evidence="1 2">
    <name type="scientific">Aciduliprofundum boonei (strain DSM 19572 / T469)</name>
    <dbReference type="NCBI Taxonomy" id="439481"/>
    <lineage>
        <taxon>Archaea</taxon>
        <taxon>Methanobacteriati</taxon>
        <taxon>Thermoplasmatota</taxon>
        <taxon>DHVE2 group</taxon>
        <taxon>Candidatus Aciduliprofundum</taxon>
    </lineage>
</organism>
<dbReference type="GO" id="GO:0006629">
    <property type="term" value="P:lipid metabolic process"/>
    <property type="evidence" value="ECO:0007669"/>
    <property type="project" value="InterPro"/>
</dbReference>
<dbReference type="PROSITE" id="PS51704">
    <property type="entry name" value="GP_PDE"/>
    <property type="match status" value="1"/>
</dbReference>
<dbReference type="PROSITE" id="PS50007">
    <property type="entry name" value="PIPLC_X_DOMAIN"/>
    <property type="match status" value="1"/>
</dbReference>
<gene>
    <name evidence="1" type="ordered locus">Aboo_0885</name>
</gene>
<protein>
    <submittedName>
        <fullName evidence="1">Glycerophosphoryl diester phosphodiesterase</fullName>
    </submittedName>
</protein>
<dbReference type="Gene3D" id="3.20.20.190">
    <property type="entry name" value="Phosphatidylinositol (PI) phosphodiesterase"/>
    <property type="match status" value="1"/>
</dbReference>
<dbReference type="HOGENOM" id="CLU_030006_3_3_2"/>
<dbReference type="KEGG" id="abi:Aboo_0885"/>
<dbReference type="OrthoDB" id="19020at2157"/>
<dbReference type="GeneID" id="8827835"/>
<accession>B5IGX0</accession>
<reference evidence="1" key="1">
    <citation type="submission" date="2010-02" db="EMBL/GenBank/DDBJ databases">
        <title>Complete sequence of Aciduliprofundum boonei T469.</title>
        <authorList>
            <consortium name="US DOE Joint Genome Institute"/>
            <person name="Lucas S."/>
            <person name="Copeland A."/>
            <person name="Lapidus A."/>
            <person name="Cheng J.-F."/>
            <person name="Bruce D."/>
            <person name="Goodwin L."/>
            <person name="Pitluck S."/>
            <person name="Saunders E."/>
            <person name="Detter J.C."/>
            <person name="Han C."/>
            <person name="Tapia R."/>
            <person name="Land M."/>
            <person name="Hauser L."/>
            <person name="Kyrpides N."/>
            <person name="Mikhailova N."/>
            <person name="Flores G."/>
            <person name="Reysenbach A.-L."/>
            <person name="Woyke T."/>
        </authorList>
    </citation>
    <scope>NUCLEOTIDE SEQUENCE</scope>
    <source>
        <strain evidence="1">T469</strain>
    </source>
</reference>
<evidence type="ECO:0000313" key="1">
    <source>
        <dbReference type="EMBL" id="ADD08694.1"/>
    </source>
</evidence>
<dbReference type="InterPro" id="IPR030395">
    <property type="entry name" value="GP_PDE_dom"/>
</dbReference>
<proteinExistence type="predicted"/>
<sequence>MLVLGHKGYSAKYPPNTLLSFKKAIEYGADGVELDVWRTKDGEVVVSHDRNLEKVVGVDVDIKKPSYEELQDYKIEGEPIPLLREVYEALPNDAIINVEIKDTDAVKPSLKIAVEFDALDRTLFSSFNIKALKILRKLNKEARIGILVGGLNEVFTIPSHIYSVKANYLNIPHQISGVGEFTARALIHFYRLFGVRVAIWTPNSPDDLQLFEGLYEMVITDEVEKMVKYRDELQ</sequence>
<dbReference type="EMBL" id="CP001941">
    <property type="protein sequence ID" value="ADD08694.1"/>
    <property type="molecule type" value="Genomic_DNA"/>
</dbReference>
<dbReference type="STRING" id="439481.Aboo_0885"/>
<dbReference type="SUPFAM" id="SSF51695">
    <property type="entry name" value="PLC-like phosphodiesterases"/>
    <property type="match status" value="1"/>
</dbReference>
<dbReference type="RefSeq" id="WP_008086375.1">
    <property type="nucleotide sequence ID" value="NC_013926.1"/>
</dbReference>
<keyword evidence="2" id="KW-1185">Reference proteome</keyword>
<dbReference type="PANTHER" id="PTHR46211">
    <property type="entry name" value="GLYCEROPHOSPHORYL DIESTER PHOSPHODIESTERASE"/>
    <property type="match status" value="1"/>
</dbReference>